<proteinExistence type="predicted"/>
<evidence type="ECO:0000256" key="1">
    <source>
        <dbReference type="SAM" id="MobiDB-lite"/>
    </source>
</evidence>
<dbReference type="InterPro" id="IPR045684">
    <property type="entry name" value="DUF6191"/>
</dbReference>
<reference evidence="2 3" key="1">
    <citation type="submission" date="2023-07" db="EMBL/GenBank/DDBJ databases">
        <title>Sorghum-associated microbial communities from plants grown in Nebraska, USA.</title>
        <authorList>
            <person name="Schachtman D."/>
        </authorList>
    </citation>
    <scope>NUCLEOTIDE SEQUENCE [LARGE SCALE GENOMIC DNA]</scope>
    <source>
        <strain evidence="2 3">4272</strain>
    </source>
</reference>
<dbReference type="Pfam" id="PF19690">
    <property type="entry name" value="DUF6191"/>
    <property type="match status" value="1"/>
</dbReference>
<keyword evidence="3" id="KW-1185">Reference proteome</keyword>
<accession>A0ABU1XDT6</accession>
<dbReference type="RefSeq" id="WP_245660394.1">
    <property type="nucleotide sequence ID" value="NZ_JAVDWW010000003.1"/>
</dbReference>
<protein>
    <submittedName>
        <fullName evidence="2">Uncharacterized protein</fullName>
    </submittedName>
</protein>
<name>A0ABU1XDT6_9NOCA</name>
<sequence length="99" mass="10758">MILAMTLPGLALLIIAVAFAEVGYRKMTGRTALPWMRESAGPSAAGIGFEQFDALFDAGKRHEFEERQTVLMHRENPGDGTPGDTEIDLSAGRARLPRS</sequence>
<evidence type="ECO:0000313" key="2">
    <source>
        <dbReference type="EMBL" id="MDR7168698.1"/>
    </source>
</evidence>
<feature type="region of interest" description="Disordered" evidence="1">
    <location>
        <begin position="71"/>
        <end position="99"/>
    </location>
</feature>
<dbReference type="EMBL" id="JAVDWW010000003">
    <property type="protein sequence ID" value="MDR7168698.1"/>
    <property type="molecule type" value="Genomic_DNA"/>
</dbReference>
<comment type="caution">
    <text evidence="2">The sequence shown here is derived from an EMBL/GenBank/DDBJ whole genome shotgun (WGS) entry which is preliminary data.</text>
</comment>
<evidence type="ECO:0000313" key="3">
    <source>
        <dbReference type="Proteomes" id="UP001251217"/>
    </source>
</evidence>
<gene>
    <name evidence="2" type="ORF">J2W56_002429</name>
</gene>
<dbReference type="Proteomes" id="UP001251217">
    <property type="component" value="Unassembled WGS sequence"/>
</dbReference>
<organism evidence="2 3">
    <name type="scientific">Nocardia kruczakiae</name>
    <dbReference type="NCBI Taxonomy" id="261477"/>
    <lineage>
        <taxon>Bacteria</taxon>
        <taxon>Bacillati</taxon>
        <taxon>Actinomycetota</taxon>
        <taxon>Actinomycetes</taxon>
        <taxon>Mycobacteriales</taxon>
        <taxon>Nocardiaceae</taxon>
        <taxon>Nocardia</taxon>
    </lineage>
</organism>